<keyword evidence="16" id="KW-0675">Receptor</keyword>
<comment type="subcellular location">
    <subcellularLocation>
        <location evidence="1 11">Cell outer membrane</location>
        <topology evidence="1 11">Multi-pass membrane protein</topology>
    </subcellularLocation>
</comment>
<keyword evidence="3 11" id="KW-1134">Transmembrane beta strand</keyword>
<evidence type="ECO:0000259" key="14">
    <source>
        <dbReference type="Pfam" id="PF00593"/>
    </source>
</evidence>
<feature type="signal peptide" evidence="13">
    <location>
        <begin position="1"/>
        <end position="25"/>
    </location>
</feature>
<evidence type="ECO:0000256" key="10">
    <source>
        <dbReference type="ARBA" id="ARBA00023237"/>
    </source>
</evidence>
<evidence type="ECO:0000256" key="11">
    <source>
        <dbReference type="PROSITE-ProRule" id="PRU01360"/>
    </source>
</evidence>
<protein>
    <submittedName>
        <fullName evidence="16">TonB-dependent receptor</fullName>
    </submittedName>
</protein>
<evidence type="ECO:0000256" key="8">
    <source>
        <dbReference type="ARBA" id="ARBA00023077"/>
    </source>
</evidence>
<sequence length="672" mass="73362">MRSRALLGVSLVAMIAVLRPFPSQAQDAIASEEPTVLPRIIVSATKRLQDAFEAIGEVATVEADELEQRGFSTIDRIDRVFPDVLIRQRSSRAYSGITVRGQSSVDFYNPATQLYVDGLPQDQALFSQLLPQTLERVELLYGPQGTLYGRNAIGGVINVVTHKPENEYFLSPVIDVNSLGALGGVAFGGALIKDVLYGDAWFSAEREDGEMRDMITGERTGDSETMAGQARLRYAPVGSPLDIMFSYGRSERTSDEERFVMQSMLDSRISLPVPSHYELTTDSYGLTASYDLGPATITSLTGYQDRSLLRTIFGSYTPEWQKTFNQELRIASNPQEGAMFDYVAGLYFQDLDFRREVPAATLASHQEIRSYAAFGEVTWHATDRIDLTGGLRFDYEEVDAATTLAGLRQTNSADFSALSPKVGASYKVTEDVLVYALFSTGFKAGGFTRAVTPANIGFSYQPQHSYNYEAGIKASLFDDTLELGSSVYFTMTDDYQLSVGPVTGQYLQNVGEVESKGISLTARWQPVDPFMLSGGIAFNDSYFSSYNNPANPGVNLTGNTVPYAPDVTANLTAAYTFGLPGEFGDLTARAGVTYVGKTWFDEANTVGQGAYALLDAGLSWKHGEHVVADFYVDNITDETYAVYGFDSAGAGFGNVYQLGQGRTIGGRLKITF</sequence>
<organism evidence="16 17">
    <name type="scientific">Stappia indica</name>
    <dbReference type="NCBI Taxonomy" id="538381"/>
    <lineage>
        <taxon>Bacteria</taxon>
        <taxon>Pseudomonadati</taxon>
        <taxon>Pseudomonadota</taxon>
        <taxon>Alphaproteobacteria</taxon>
        <taxon>Hyphomicrobiales</taxon>
        <taxon>Stappiaceae</taxon>
        <taxon>Stappia</taxon>
    </lineage>
</organism>
<dbReference type="KEGG" id="siw:GH266_22645"/>
<keyword evidence="6" id="KW-0408">Iron</keyword>
<evidence type="ECO:0000313" key="16">
    <source>
        <dbReference type="EMBL" id="QGZ37050.1"/>
    </source>
</evidence>
<dbReference type="InterPro" id="IPR012910">
    <property type="entry name" value="Plug_dom"/>
</dbReference>
<dbReference type="GO" id="GO:0009279">
    <property type="term" value="C:cell outer membrane"/>
    <property type="evidence" value="ECO:0007669"/>
    <property type="project" value="UniProtKB-SubCell"/>
</dbReference>
<feature type="chain" id="PRO_5032849545" evidence="13">
    <location>
        <begin position="26"/>
        <end position="672"/>
    </location>
</feature>
<evidence type="ECO:0000256" key="13">
    <source>
        <dbReference type="SAM" id="SignalP"/>
    </source>
</evidence>
<evidence type="ECO:0000256" key="7">
    <source>
        <dbReference type="ARBA" id="ARBA00023065"/>
    </source>
</evidence>
<dbReference type="PROSITE" id="PS52016">
    <property type="entry name" value="TONB_DEPENDENT_REC_3"/>
    <property type="match status" value="1"/>
</dbReference>
<keyword evidence="13" id="KW-0732">Signal</keyword>
<dbReference type="Pfam" id="PF00593">
    <property type="entry name" value="TonB_dep_Rec_b-barrel"/>
    <property type="match status" value="1"/>
</dbReference>
<dbReference type="SUPFAM" id="SSF56935">
    <property type="entry name" value="Porins"/>
    <property type="match status" value="1"/>
</dbReference>
<gene>
    <name evidence="16" type="ORF">GH266_22645</name>
</gene>
<evidence type="ECO:0000256" key="2">
    <source>
        <dbReference type="ARBA" id="ARBA00022448"/>
    </source>
</evidence>
<keyword evidence="10 11" id="KW-0998">Cell outer membrane</keyword>
<reference evidence="16 17" key="1">
    <citation type="submission" date="2019-12" db="EMBL/GenBank/DDBJ databases">
        <title>The genome of Stappia indica PHM037.</title>
        <authorList>
            <person name="Kacar D."/>
            <person name="Galan B."/>
            <person name="Canedo L."/>
            <person name="Rodriguez P."/>
            <person name="de la Calle F."/>
            <person name="Garcia J.L."/>
        </authorList>
    </citation>
    <scope>NUCLEOTIDE SEQUENCE [LARGE SCALE GENOMIC DNA]</scope>
    <source>
        <strain evidence="16 17">PHM037</strain>
    </source>
</reference>
<dbReference type="PANTHER" id="PTHR32552">
    <property type="entry name" value="FERRICHROME IRON RECEPTOR-RELATED"/>
    <property type="match status" value="1"/>
</dbReference>
<dbReference type="Gene3D" id="2.40.170.20">
    <property type="entry name" value="TonB-dependent receptor, beta-barrel domain"/>
    <property type="match status" value="1"/>
</dbReference>
<dbReference type="Pfam" id="PF07715">
    <property type="entry name" value="Plug"/>
    <property type="match status" value="1"/>
</dbReference>
<evidence type="ECO:0000256" key="3">
    <source>
        <dbReference type="ARBA" id="ARBA00022452"/>
    </source>
</evidence>
<evidence type="ECO:0000256" key="1">
    <source>
        <dbReference type="ARBA" id="ARBA00004571"/>
    </source>
</evidence>
<evidence type="ECO:0000259" key="15">
    <source>
        <dbReference type="Pfam" id="PF07715"/>
    </source>
</evidence>
<evidence type="ECO:0000256" key="6">
    <source>
        <dbReference type="ARBA" id="ARBA00023004"/>
    </source>
</evidence>
<dbReference type="InterPro" id="IPR036942">
    <property type="entry name" value="Beta-barrel_TonB_sf"/>
</dbReference>
<dbReference type="PANTHER" id="PTHR32552:SF81">
    <property type="entry name" value="TONB-DEPENDENT OUTER MEMBRANE RECEPTOR"/>
    <property type="match status" value="1"/>
</dbReference>
<dbReference type="RefSeq" id="WP_158195868.1">
    <property type="nucleotide sequence ID" value="NZ_CP046908.1"/>
</dbReference>
<feature type="domain" description="TonB-dependent receptor plug" evidence="15">
    <location>
        <begin position="53"/>
        <end position="156"/>
    </location>
</feature>
<comment type="similarity">
    <text evidence="11 12">Belongs to the TonB-dependent receptor family.</text>
</comment>
<evidence type="ECO:0000256" key="5">
    <source>
        <dbReference type="ARBA" id="ARBA00022692"/>
    </source>
</evidence>
<keyword evidence="5 11" id="KW-0812">Transmembrane</keyword>
<dbReference type="AlphaFoldDB" id="A0A857CDF7"/>
<dbReference type="OrthoDB" id="9796221at2"/>
<dbReference type="Proteomes" id="UP000435648">
    <property type="component" value="Chromosome"/>
</dbReference>
<feature type="domain" description="TonB-dependent receptor-like beta-barrel" evidence="14">
    <location>
        <begin position="276"/>
        <end position="635"/>
    </location>
</feature>
<name>A0A857CDF7_9HYPH</name>
<evidence type="ECO:0000313" key="17">
    <source>
        <dbReference type="Proteomes" id="UP000435648"/>
    </source>
</evidence>
<keyword evidence="4" id="KW-0410">Iron transport</keyword>
<evidence type="ECO:0000256" key="12">
    <source>
        <dbReference type="RuleBase" id="RU003357"/>
    </source>
</evidence>
<accession>A0A857CDF7</accession>
<keyword evidence="7" id="KW-0406">Ion transport</keyword>
<evidence type="ECO:0000256" key="4">
    <source>
        <dbReference type="ARBA" id="ARBA00022496"/>
    </source>
</evidence>
<keyword evidence="9 11" id="KW-0472">Membrane</keyword>
<dbReference type="InterPro" id="IPR039426">
    <property type="entry name" value="TonB-dep_rcpt-like"/>
</dbReference>
<evidence type="ECO:0000256" key="9">
    <source>
        <dbReference type="ARBA" id="ARBA00023136"/>
    </source>
</evidence>
<dbReference type="InterPro" id="IPR000531">
    <property type="entry name" value="Beta-barrel_TonB"/>
</dbReference>
<keyword evidence="2 11" id="KW-0813">Transport</keyword>
<keyword evidence="8 12" id="KW-0798">TonB box</keyword>
<proteinExistence type="inferred from homology"/>
<dbReference type="EMBL" id="CP046908">
    <property type="protein sequence ID" value="QGZ37050.1"/>
    <property type="molecule type" value="Genomic_DNA"/>
</dbReference>
<dbReference type="GO" id="GO:0006826">
    <property type="term" value="P:iron ion transport"/>
    <property type="evidence" value="ECO:0007669"/>
    <property type="project" value="UniProtKB-KW"/>
</dbReference>
<dbReference type="CDD" id="cd01347">
    <property type="entry name" value="ligand_gated_channel"/>
    <property type="match status" value="1"/>
</dbReference>